<dbReference type="InterPro" id="IPR012486">
    <property type="entry name" value="Far11/STRP_N"/>
</dbReference>
<feature type="region of interest" description="Disordered" evidence="1">
    <location>
        <begin position="671"/>
        <end position="702"/>
    </location>
</feature>
<organism evidence="4 5">
    <name type="scientific">Choanephora cucurbitarum</name>
    <dbReference type="NCBI Taxonomy" id="101091"/>
    <lineage>
        <taxon>Eukaryota</taxon>
        <taxon>Fungi</taxon>
        <taxon>Fungi incertae sedis</taxon>
        <taxon>Mucoromycota</taxon>
        <taxon>Mucoromycotina</taxon>
        <taxon>Mucoromycetes</taxon>
        <taxon>Mucorales</taxon>
        <taxon>Mucorineae</taxon>
        <taxon>Choanephoraceae</taxon>
        <taxon>Choanephoroideae</taxon>
        <taxon>Choanephora</taxon>
    </lineage>
</organism>
<accession>A0A1C7NG56</accession>
<feature type="domain" description="Far11/STRP C-terminal" evidence="3">
    <location>
        <begin position="364"/>
        <end position="775"/>
    </location>
</feature>
<gene>
    <name evidence="4" type="primary">STRIP1</name>
    <name evidence="4" type="ORF">A0J61_04233</name>
</gene>
<dbReference type="PANTHER" id="PTHR13239">
    <property type="entry name" value="PROTEIN REQUIRED FOR HYPHAL ANASTOMOSIS HAM-2"/>
    <property type="match status" value="1"/>
</dbReference>
<dbReference type="GO" id="GO:0005829">
    <property type="term" value="C:cytosol"/>
    <property type="evidence" value="ECO:0007669"/>
    <property type="project" value="TreeGrafter"/>
</dbReference>
<keyword evidence="5" id="KW-1185">Reference proteome</keyword>
<dbReference type="PANTHER" id="PTHR13239:SF4">
    <property type="entry name" value="AT25231P"/>
    <property type="match status" value="1"/>
</dbReference>
<sequence>MTMNSVYDDPLLTPGKLREHIQKLPSNKHYDYSKFNYQPDSDGFETELNEFLDSEDISDRFRLGQQLFQKEYNRNQTYDEWLNSPLEDRMNLILSLLAKLNHATHTRKLEISQILVYISFGPIQKGPECLFLHGQLLVSCGAFTVLLSQLELLKEIYLGSLPSSVDTNSHLYHEEMNAYITLIYLMIETQRYQIVSSNIHQQHHLGFRKEFLREPGLFSFLCQFMTNFETSSFNKTYQLPMKKFILLLWKSLLFESEGFKSLKKHQQRQLESLVAKDTLNKKEAVPCSPQGLLSFQEKTIKKYPHYQPTQLPSAIDPILWVNSSFLDALISSTHPIESKIDAKKESKRHTGVDHHPVHCKLDTPYSIQEADRVFQSRLYLSLADYQLLQVKQKYTQRWQHKEVKGKDHDELGISYPTILPYLQKTITLLLRLCFMSATAIISITDKENQQDTVHNKREKEIYLKAISALLLLLLKWTKSSHILKFEYVSQLLTDSGFLLLISKIMGSEELIYSVKDQKDTMAIFCSESTQGCSSSSNQRCIFWMINLVRITQMIVKHKVHSNMLLAQYKTIINHPILERYVLKLIKNQLPYLGKKWKGQNMKIISSIYLKSTSKLNDEWLSKTCLDEEEIENARIEQERIRLFTQLYHSEHYQPVSLSVVDRRLDISTESLMADPTDDAPVNRSGQSPPGTPFPTETPVLSPDQLTERINRLYLEQLETQFQPTQSPLKIGKTGQPKTPRQLTPLTRYQPEGNTSYLLRTFDLHTVMDEDWQLDTTETILSKLNLIEYGIIHEVTPCSIQEGS</sequence>
<name>A0A1C7NG56_9FUNG</name>
<dbReference type="GO" id="GO:0007010">
    <property type="term" value="P:cytoskeleton organization"/>
    <property type="evidence" value="ECO:0007669"/>
    <property type="project" value="TreeGrafter"/>
</dbReference>
<dbReference type="SMART" id="SM01293">
    <property type="entry name" value="DUF3402"/>
    <property type="match status" value="1"/>
</dbReference>
<comment type="caution">
    <text evidence="4">The sequence shown here is derived from an EMBL/GenBank/DDBJ whole genome shotgun (WGS) entry which is preliminary data.</text>
</comment>
<dbReference type="EMBL" id="LUGH01000202">
    <property type="protein sequence ID" value="OBZ87719.1"/>
    <property type="molecule type" value="Genomic_DNA"/>
</dbReference>
<protein>
    <submittedName>
        <fullName evidence="4">Striatin-interacting protein 1</fullName>
    </submittedName>
</protein>
<dbReference type="InterPro" id="IPR040185">
    <property type="entry name" value="Far11/STRP"/>
</dbReference>
<dbReference type="AlphaFoldDB" id="A0A1C7NG56"/>
<dbReference type="Proteomes" id="UP000093000">
    <property type="component" value="Unassembled WGS sequence"/>
</dbReference>
<proteinExistence type="predicted"/>
<dbReference type="InterPro" id="IPR021819">
    <property type="entry name" value="Far11/STRP_C"/>
</dbReference>
<evidence type="ECO:0000313" key="5">
    <source>
        <dbReference type="Proteomes" id="UP000093000"/>
    </source>
</evidence>
<dbReference type="FunCoup" id="A0A1C7NG56">
    <property type="interactions" value="483"/>
</dbReference>
<dbReference type="STRING" id="101091.A0A1C7NG56"/>
<evidence type="ECO:0000259" key="3">
    <source>
        <dbReference type="SMART" id="SM01293"/>
    </source>
</evidence>
<reference evidence="4 5" key="1">
    <citation type="submission" date="2016-03" db="EMBL/GenBank/DDBJ databases">
        <title>Choanephora cucurbitarum.</title>
        <authorList>
            <person name="Min B."/>
            <person name="Park H."/>
            <person name="Park J.-H."/>
            <person name="Shin H.-D."/>
            <person name="Choi I.-G."/>
        </authorList>
    </citation>
    <scope>NUCLEOTIDE SEQUENCE [LARGE SCALE GENOMIC DNA]</scope>
    <source>
        <strain evidence="4 5">KUS-F28377</strain>
    </source>
</reference>
<evidence type="ECO:0000259" key="2">
    <source>
        <dbReference type="SMART" id="SM01292"/>
    </source>
</evidence>
<dbReference type="OrthoDB" id="18234at2759"/>
<feature type="domain" description="Far11/STRP N-terminal" evidence="2">
    <location>
        <begin position="27"/>
        <end position="317"/>
    </location>
</feature>
<dbReference type="SMART" id="SM01292">
    <property type="entry name" value="N1221"/>
    <property type="match status" value="1"/>
</dbReference>
<evidence type="ECO:0000313" key="4">
    <source>
        <dbReference type="EMBL" id="OBZ87719.1"/>
    </source>
</evidence>
<evidence type="ECO:0000256" key="1">
    <source>
        <dbReference type="SAM" id="MobiDB-lite"/>
    </source>
</evidence>
<dbReference type="Pfam" id="PF11882">
    <property type="entry name" value="DUF3402"/>
    <property type="match status" value="2"/>
</dbReference>
<dbReference type="Pfam" id="PF07923">
    <property type="entry name" value="N1221"/>
    <property type="match status" value="1"/>
</dbReference>
<dbReference type="InParanoid" id="A0A1C7NG56"/>